<dbReference type="Gene3D" id="1.20.1580.10">
    <property type="entry name" value="ABC transporter ATPase like domain"/>
    <property type="match status" value="3"/>
</dbReference>
<dbReference type="STRING" id="756272.Plabr_3484"/>
<dbReference type="InterPro" id="IPR027417">
    <property type="entry name" value="P-loop_NTPase"/>
</dbReference>
<proteinExistence type="inferred from homology"/>
<evidence type="ECO:0000256" key="5">
    <source>
        <dbReference type="ARBA" id="ARBA00022763"/>
    </source>
</evidence>
<evidence type="ECO:0000313" key="14">
    <source>
        <dbReference type="EMBL" id="ADY61081.1"/>
    </source>
</evidence>
<evidence type="ECO:0000256" key="4">
    <source>
        <dbReference type="ARBA" id="ARBA00022741"/>
    </source>
</evidence>
<dbReference type="RefSeq" id="WP_013629800.1">
    <property type="nucleotide sequence ID" value="NC_015174.1"/>
</dbReference>
<keyword evidence="6" id="KW-0228">DNA excision</keyword>
<accession>F0SN52</accession>
<evidence type="ECO:0000256" key="9">
    <source>
        <dbReference type="ARBA" id="ARBA00023125"/>
    </source>
</evidence>
<dbReference type="SUPFAM" id="SSF52540">
    <property type="entry name" value="P-loop containing nucleoside triphosphate hydrolases"/>
    <property type="match status" value="2"/>
</dbReference>
<name>F0SN52_RUBBR</name>
<keyword evidence="15" id="KW-1185">Reference proteome</keyword>
<evidence type="ECO:0000256" key="1">
    <source>
        <dbReference type="ARBA" id="ARBA00004496"/>
    </source>
</evidence>
<dbReference type="OrthoDB" id="9809851at2"/>
<protein>
    <recommendedName>
        <fullName evidence="12">UvrABC system protein A</fullName>
    </recommendedName>
    <alternativeName>
        <fullName evidence="13">Excinuclease ABC subunit A</fullName>
    </alternativeName>
</protein>
<evidence type="ECO:0000256" key="12">
    <source>
        <dbReference type="ARBA" id="ARBA00039316"/>
    </source>
</evidence>
<gene>
    <name evidence="14" type="ordered locus">Plabr_3484</name>
</gene>
<dbReference type="GO" id="GO:0003677">
    <property type="term" value="F:DNA binding"/>
    <property type="evidence" value="ECO:0007669"/>
    <property type="project" value="UniProtKB-KW"/>
</dbReference>
<keyword evidence="9" id="KW-0238">DNA-binding</keyword>
<evidence type="ECO:0000256" key="11">
    <source>
        <dbReference type="ARBA" id="ARBA00038000"/>
    </source>
</evidence>
<evidence type="ECO:0000256" key="8">
    <source>
        <dbReference type="ARBA" id="ARBA00022881"/>
    </source>
</evidence>
<evidence type="ECO:0000256" key="3">
    <source>
        <dbReference type="ARBA" id="ARBA00022737"/>
    </source>
</evidence>
<dbReference type="PROSITE" id="PS00211">
    <property type="entry name" value="ABC_TRANSPORTER_1"/>
    <property type="match status" value="2"/>
</dbReference>
<keyword evidence="4" id="KW-0547">Nucleotide-binding</keyword>
<comment type="similarity">
    <text evidence="11">Belongs to the ABC transporter superfamily. UvrA family.</text>
</comment>
<evidence type="ECO:0000256" key="7">
    <source>
        <dbReference type="ARBA" id="ARBA00022840"/>
    </source>
</evidence>
<dbReference type="HOGENOM" id="CLU_001370_0_2_0"/>
<dbReference type="GO" id="GO:0005524">
    <property type="term" value="F:ATP binding"/>
    <property type="evidence" value="ECO:0007669"/>
    <property type="project" value="UniProtKB-KW"/>
</dbReference>
<evidence type="ECO:0000256" key="10">
    <source>
        <dbReference type="ARBA" id="ARBA00023204"/>
    </source>
</evidence>
<dbReference type="Gene3D" id="3.30.190.20">
    <property type="match status" value="1"/>
</dbReference>
<dbReference type="KEGG" id="pbs:Plabr_3484"/>
<keyword evidence="2" id="KW-0963">Cytoplasm</keyword>
<sequence length="861" mass="93959">MSSTDCTPIRVSGSRVHNLQNLTVEFPRGKWTSVTGVSGAGKSSLVFDTIHAEGQRRYIETLSPSTRVYLNPLERPDVDRIDGLPPTVAVGAGRQAVPGSNTVAETIELLEDLGLFATHVGQTYCPCCQIPVAPQHVPLLVAELQSLPEQTRYQITFPLPLLKSATEQNKQREEWESRGFHRFQPVPEAVRSAVAGLSRVAELVILDRLQTGKVDEERLTESLEQAYALGEQRCVVLVDAAELNAADSTAVVEDERGRPWETRTYSANRQCPQCQLLLPEVEATLFRRYSAVGACETCRGTGETGTAANTEICDSCHGLGLNAVARNIRFPTVQDDEEPRSLEALLALSAAEFARAVSAWTEHYARHSESLSELLGRLAGHLQSLTDLRLKSLRMDRRQQSLSVGEAGRVLLSAATSSPLVDALYLVDEPTRGLHPFDYPAIGQQLRRLLEFGNTVIVIEHQPELVHQSDHVIHIGPASGREGGTVVYEGDPAGLVDFEKSTTAISSGMVEAEDLPVGRPVDGKTQWIQLDEASCRNVQKVSLRIPAQHFSVFSGVCGAGKTSLVSETFIPAVLSCLPEQEDTEASPFAGAWKEISGVEGIDDVVLATSTEATASRRSTPVTYLKVYDEIRKLFASSADAKAKGYTATRFSFNSARGGRCERCEGAGTIEIDLQLLPSMLSECPVCAGRRFDSDTLSVQFRNRNIADVLAMTVDDAFGFFRNQPKVQRRLQPLKEVGLGYISLGTPTAQLSQGELQRLKLASFLLASTGKHVLYVFDEPAGSLHPADVVTLLRCFLRLVEQGHTVVAVDHHWLLLEAADWIVDLGPGAAEDGGEVLHAGTLEELLKNKRSLTAQYLNRRRA</sequence>
<dbReference type="GO" id="GO:0006281">
    <property type="term" value="P:DNA repair"/>
    <property type="evidence" value="ECO:0007669"/>
    <property type="project" value="UniProtKB-KW"/>
</dbReference>
<dbReference type="GO" id="GO:0005737">
    <property type="term" value="C:cytoplasm"/>
    <property type="evidence" value="ECO:0007669"/>
    <property type="project" value="UniProtKB-SubCell"/>
</dbReference>
<comment type="subcellular location">
    <subcellularLocation>
        <location evidence="1">Cytoplasm</location>
    </subcellularLocation>
</comment>
<keyword evidence="8" id="KW-0267">Excision nuclease</keyword>
<evidence type="ECO:0000256" key="2">
    <source>
        <dbReference type="ARBA" id="ARBA00022490"/>
    </source>
</evidence>
<dbReference type="PANTHER" id="PTHR43152">
    <property type="entry name" value="UVRABC SYSTEM PROTEIN A"/>
    <property type="match status" value="1"/>
</dbReference>
<dbReference type="InterPro" id="IPR017871">
    <property type="entry name" value="ABC_transporter-like_CS"/>
</dbReference>
<dbReference type="Proteomes" id="UP000006860">
    <property type="component" value="Chromosome"/>
</dbReference>
<keyword evidence="7" id="KW-0067">ATP-binding</keyword>
<dbReference type="Gene3D" id="3.40.50.300">
    <property type="entry name" value="P-loop containing nucleotide triphosphate hydrolases"/>
    <property type="match status" value="3"/>
</dbReference>
<organism evidence="14 15">
    <name type="scientific">Rubinisphaera brasiliensis (strain ATCC 49424 / DSM 5305 / JCM 21570 / IAM 15109 / NBRC 103401 / IFAM 1448)</name>
    <name type="common">Planctomyces brasiliensis</name>
    <dbReference type="NCBI Taxonomy" id="756272"/>
    <lineage>
        <taxon>Bacteria</taxon>
        <taxon>Pseudomonadati</taxon>
        <taxon>Planctomycetota</taxon>
        <taxon>Planctomycetia</taxon>
        <taxon>Planctomycetales</taxon>
        <taxon>Planctomycetaceae</taxon>
        <taxon>Rubinisphaera</taxon>
    </lineage>
</organism>
<dbReference type="AlphaFoldDB" id="F0SN52"/>
<dbReference type="PANTHER" id="PTHR43152:SF3">
    <property type="entry name" value="UVRABC SYSTEM PROTEIN A"/>
    <property type="match status" value="1"/>
</dbReference>
<evidence type="ECO:0000256" key="6">
    <source>
        <dbReference type="ARBA" id="ARBA00022769"/>
    </source>
</evidence>
<keyword evidence="10" id="KW-0234">DNA repair</keyword>
<keyword evidence="3" id="KW-0677">Repeat</keyword>
<evidence type="ECO:0000256" key="13">
    <source>
        <dbReference type="ARBA" id="ARBA00042156"/>
    </source>
</evidence>
<reference evidence="15" key="1">
    <citation type="submission" date="2011-02" db="EMBL/GenBank/DDBJ databases">
        <title>The complete genome of Planctomyces brasiliensis DSM 5305.</title>
        <authorList>
            <person name="Lucas S."/>
            <person name="Copeland A."/>
            <person name="Lapidus A."/>
            <person name="Bruce D."/>
            <person name="Goodwin L."/>
            <person name="Pitluck S."/>
            <person name="Kyrpides N."/>
            <person name="Mavromatis K."/>
            <person name="Pagani I."/>
            <person name="Ivanova N."/>
            <person name="Ovchinnikova G."/>
            <person name="Lu M."/>
            <person name="Detter J.C."/>
            <person name="Han C."/>
            <person name="Land M."/>
            <person name="Hauser L."/>
            <person name="Markowitz V."/>
            <person name="Cheng J.-F."/>
            <person name="Hugenholtz P."/>
            <person name="Woyke T."/>
            <person name="Wu D."/>
            <person name="Tindall B."/>
            <person name="Pomrenke H.G."/>
            <person name="Brambilla E."/>
            <person name="Klenk H.-P."/>
            <person name="Eisen J.A."/>
        </authorList>
    </citation>
    <scope>NUCLEOTIDE SEQUENCE [LARGE SCALE GENOMIC DNA]</scope>
    <source>
        <strain evidence="15">ATCC 49424 / DSM 5305 / JCM 21570 / NBRC 103401 / IFAM 1448</strain>
    </source>
</reference>
<evidence type="ECO:0000313" key="15">
    <source>
        <dbReference type="Proteomes" id="UP000006860"/>
    </source>
</evidence>
<dbReference type="eggNOG" id="COG0178">
    <property type="taxonomic scope" value="Bacteria"/>
</dbReference>
<dbReference type="GO" id="GO:0004518">
    <property type="term" value="F:nuclease activity"/>
    <property type="evidence" value="ECO:0007669"/>
    <property type="project" value="UniProtKB-KW"/>
</dbReference>
<dbReference type="GO" id="GO:0016887">
    <property type="term" value="F:ATP hydrolysis activity"/>
    <property type="evidence" value="ECO:0007669"/>
    <property type="project" value="InterPro"/>
</dbReference>
<keyword evidence="5" id="KW-0227">DNA damage</keyword>
<dbReference type="EMBL" id="CP002546">
    <property type="protein sequence ID" value="ADY61081.1"/>
    <property type="molecule type" value="Genomic_DNA"/>
</dbReference>